<evidence type="ECO:0000313" key="2">
    <source>
        <dbReference type="WormBase" id="Bm10892"/>
    </source>
</evidence>
<sequence>MMVTLLLATEIIVMTAARTSVAAIIFAKNIHRRHRKASVE</sequence>
<protein>
    <submittedName>
        <fullName evidence="1">Bm10892</fullName>
    </submittedName>
</protein>
<dbReference type="EMBL" id="LN857013">
    <property type="protein sequence ID" value="CDQ00303.1"/>
    <property type="molecule type" value="Genomic_DNA"/>
</dbReference>
<dbReference type="AlphaFoldDB" id="A0A0J9Y1D9"/>
<accession>A0A0J9Y1D9</accession>
<gene>
    <name evidence="1 2" type="ORF">Bm10892</name>
    <name evidence="1" type="ORF">BM_Bm10892</name>
</gene>
<reference evidence="1" key="2">
    <citation type="submission" date="2012-12" db="EMBL/GenBank/DDBJ databases">
        <authorList>
            <person name="Gao Y.W."/>
            <person name="Fan S.T."/>
            <person name="Sun H.T."/>
            <person name="Wang Z."/>
            <person name="Gao X.L."/>
            <person name="Li Y.G."/>
            <person name="Wang T.C."/>
            <person name="Zhang K."/>
            <person name="Xu W.W."/>
            <person name="Yu Z.J."/>
            <person name="Xia X.Z."/>
        </authorList>
    </citation>
    <scope>NUCLEOTIDE SEQUENCE</scope>
    <source>
        <strain evidence="1">FR3</strain>
    </source>
</reference>
<dbReference type="WormBase" id="Bm10892">
    <property type="protein sequence ID" value="BM01930"/>
    <property type="gene ID" value="WBGene00231153"/>
</dbReference>
<evidence type="ECO:0000313" key="1">
    <source>
        <dbReference type="EMBL" id="CDQ00303.1"/>
    </source>
</evidence>
<organism evidence="1">
    <name type="scientific">Brugia malayi</name>
    <name type="common">Filarial nematode worm</name>
    <dbReference type="NCBI Taxonomy" id="6279"/>
    <lineage>
        <taxon>Eukaryota</taxon>
        <taxon>Metazoa</taxon>
        <taxon>Ecdysozoa</taxon>
        <taxon>Nematoda</taxon>
        <taxon>Chromadorea</taxon>
        <taxon>Rhabditida</taxon>
        <taxon>Spirurina</taxon>
        <taxon>Spiruromorpha</taxon>
        <taxon>Filarioidea</taxon>
        <taxon>Onchocercidae</taxon>
        <taxon>Brugia</taxon>
    </lineage>
</organism>
<name>A0A0J9Y1D9_BRUMA</name>
<proteinExistence type="predicted"/>
<reference evidence="1" key="1">
    <citation type="journal article" date="2007" name="Science">
        <title>Draft genome of the filarial nematode parasite Brugia malayi.</title>
        <authorList>
            <person name="Ghedin E."/>
            <person name="Wang S."/>
            <person name="Spiro D."/>
            <person name="Caler E."/>
            <person name="Zhao Q."/>
            <person name="Crabtree J."/>
            <person name="Allen J.E."/>
            <person name="Delcher A.L."/>
            <person name="Guiliano D.B."/>
            <person name="Miranda-Saavedra D."/>
            <person name="Angiuoli S.V."/>
            <person name="Creasy T."/>
            <person name="Amedeo P."/>
            <person name="Haas B."/>
            <person name="El-Sayed N.M."/>
            <person name="Wortman J.R."/>
            <person name="Feldblyum T."/>
            <person name="Tallon L."/>
            <person name="Schatz M."/>
            <person name="Shumway M."/>
            <person name="Koo H."/>
            <person name="Salzberg S.L."/>
            <person name="Schobel S."/>
            <person name="Pertea M."/>
            <person name="Pop M."/>
            <person name="White O."/>
            <person name="Barton G.J."/>
            <person name="Carlow C.K."/>
            <person name="Crawford M.J."/>
            <person name="Daub J."/>
            <person name="Dimmic M.W."/>
            <person name="Estes C.F."/>
            <person name="Foster J.M."/>
            <person name="Ganatra M."/>
            <person name="Gregory W.F."/>
            <person name="Johnson N.M."/>
            <person name="Jin J."/>
            <person name="Komuniecki R."/>
            <person name="Korf I."/>
            <person name="Kumar S."/>
            <person name="Laney S."/>
            <person name="Li B.W."/>
            <person name="Li W."/>
            <person name="Lindblom T.H."/>
            <person name="Lustigman S."/>
            <person name="Ma D."/>
            <person name="Maina C.V."/>
            <person name="Martin D.M."/>
            <person name="McCarter J.P."/>
            <person name="McReynolds L."/>
            <person name="Mitreva M."/>
            <person name="Nutman T.B."/>
            <person name="Parkinson J."/>
            <person name="Peregrin-Alvarez J.M."/>
            <person name="Poole C."/>
            <person name="Ren Q."/>
            <person name="Saunders L."/>
            <person name="Sluder A.E."/>
            <person name="Smith K."/>
            <person name="Stanke M."/>
            <person name="Unnasch T.R."/>
            <person name="Ware J."/>
            <person name="Wei A.D."/>
            <person name="Weil G."/>
            <person name="Williams D.J."/>
            <person name="Zhang Y."/>
            <person name="Williams S.A."/>
            <person name="Fraser-Liggett C."/>
            <person name="Slatko B."/>
            <person name="Blaxter M.L."/>
            <person name="Scott A.L."/>
        </authorList>
    </citation>
    <scope>NUCLEOTIDE SEQUENCE</scope>
    <source>
        <strain evidence="1">FR3</strain>
    </source>
</reference>